<dbReference type="eggNOG" id="KOG0504">
    <property type="taxonomic scope" value="Eukaryota"/>
</dbReference>
<dbReference type="PROSITE" id="PS50088">
    <property type="entry name" value="ANK_REPEAT"/>
    <property type="match status" value="7"/>
</dbReference>
<gene>
    <name evidence="5" type="ORF">TVAG_460800</name>
</gene>
<evidence type="ECO:0000313" key="5">
    <source>
        <dbReference type="EMBL" id="EAY14663.1"/>
    </source>
</evidence>
<dbReference type="Pfam" id="PF00023">
    <property type="entry name" value="Ank"/>
    <property type="match status" value="2"/>
</dbReference>
<evidence type="ECO:0000256" key="1">
    <source>
        <dbReference type="ARBA" id="ARBA00022737"/>
    </source>
</evidence>
<dbReference type="SMART" id="SM00248">
    <property type="entry name" value="ANK"/>
    <property type="match status" value="12"/>
</dbReference>
<dbReference type="OrthoDB" id="341259at2759"/>
<dbReference type="EMBL" id="DS113267">
    <property type="protein sequence ID" value="EAY14663.1"/>
    <property type="molecule type" value="Genomic_DNA"/>
</dbReference>
<dbReference type="Proteomes" id="UP000001542">
    <property type="component" value="Unassembled WGS sequence"/>
</dbReference>
<evidence type="ECO:0000256" key="3">
    <source>
        <dbReference type="PROSITE-ProRule" id="PRU00023"/>
    </source>
</evidence>
<protein>
    <submittedName>
        <fullName evidence="5">Ankyrin repeat protein, putative</fullName>
    </submittedName>
</protein>
<dbReference type="SUPFAM" id="SSF48403">
    <property type="entry name" value="Ankyrin repeat"/>
    <property type="match status" value="1"/>
</dbReference>
<feature type="repeat" description="ANK" evidence="3">
    <location>
        <begin position="502"/>
        <end position="534"/>
    </location>
</feature>
<dbReference type="PROSITE" id="PS50297">
    <property type="entry name" value="ANK_REP_REGION"/>
    <property type="match status" value="5"/>
</dbReference>
<feature type="repeat" description="ANK" evidence="3">
    <location>
        <begin position="270"/>
        <end position="302"/>
    </location>
</feature>
<proteinExistence type="predicted"/>
<keyword evidence="1" id="KW-0677">Repeat</keyword>
<reference evidence="5" key="2">
    <citation type="journal article" date="2007" name="Science">
        <title>Draft genome sequence of the sexually transmitted pathogen Trichomonas vaginalis.</title>
        <authorList>
            <person name="Carlton J.M."/>
            <person name="Hirt R.P."/>
            <person name="Silva J.C."/>
            <person name="Delcher A.L."/>
            <person name="Schatz M."/>
            <person name="Zhao Q."/>
            <person name="Wortman J.R."/>
            <person name="Bidwell S.L."/>
            <person name="Alsmark U.C.M."/>
            <person name="Besteiro S."/>
            <person name="Sicheritz-Ponten T."/>
            <person name="Noel C.J."/>
            <person name="Dacks J.B."/>
            <person name="Foster P.G."/>
            <person name="Simillion C."/>
            <person name="Van de Peer Y."/>
            <person name="Miranda-Saavedra D."/>
            <person name="Barton G.J."/>
            <person name="Westrop G.D."/>
            <person name="Mueller S."/>
            <person name="Dessi D."/>
            <person name="Fiori P.L."/>
            <person name="Ren Q."/>
            <person name="Paulsen I."/>
            <person name="Zhang H."/>
            <person name="Bastida-Corcuera F.D."/>
            <person name="Simoes-Barbosa A."/>
            <person name="Brown M.T."/>
            <person name="Hayes R.D."/>
            <person name="Mukherjee M."/>
            <person name="Okumura C.Y."/>
            <person name="Schneider R."/>
            <person name="Smith A.J."/>
            <person name="Vanacova S."/>
            <person name="Villalvazo M."/>
            <person name="Haas B.J."/>
            <person name="Pertea M."/>
            <person name="Feldblyum T.V."/>
            <person name="Utterback T.R."/>
            <person name="Shu C.L."/>
            <person name="Osoegawa K."/>
            <person name="de Jong P.J."/>
            <person name="Hrdy I."/>
            <person name="Horvathova L."/>
            <person name="Zubacova Z."/>
            <person name="Dolezal P."/>
            <person name="Malik S.B."/>
            <person name="Logsdon J.M. Jr."/>
            <person name="Henze K."/>
            <person name="Gupta A."/>
            <person name="Wang C.C."/>
            <person name="Dunne R.L."/>
            <person name="Upcroft J.A."/>
            <person name="Upcroft P."/>
            <person name="White O."/>
            <person name="Salzberg S.L."/>
            <person name="Tang P."/>
            <person name="Chiu C.-H."/>
            <person name="Lee Y.-S."/>
            <person name="Embley T.M."/>
            <person name="Coombs G.H."/>
            <person name="Mottram J.C."/>
            <person name="Tachezy J."/>
            <person name="Fraser-Liggett C.M."/>
            <person name="Johnson P.J."/>
        </authorList>
    </citation>
    <scope>NUCLEOTIDE SEQUENCE [LARGE SCALE GENOMIC DNA]</scope>
    <source>
        <strain evidence="5">G3</strain>
    </source>
</reference>
<sequence>MRSLSNGKITLPEFKDLCDTIEEMWEITDSNIKQLVTKINKIVDSGHLADTAVLDIADYIALKRPKKLKSIYNFCLEFSENRDFVESKYKCKHSAQLQALLCMAEIINGKYNQIYSEMEEEQIFQIYEEDSIQYIILWDKVDLIQQICETSDFDFDQIIDNIRVIDVAAQFGALNCFKFLHDNNAIVTHRTLQYAYEGGRQEIIDILEEMFEVNDDCFINAIESHFYSGIEKLQKNKNLRFAWPNCFQSYNFKFIYDQVFNGDVNMRDMNSRTPLMVACDLGLEMIISLLVENKADVNLKDPENRTALFGACIHDRSYLSIVKILVENKAELNIQDNDGYSPLIVSCITGNRVISKYLIDSKVNLNFQDKAGKTALMHAIRDCPEVATAIIDAGADISLKDNKGHSALYHACKANDQTLVKELIEVKANVNDTNNKGVPIIHSIVEDGLTSIAFYLLESGGDFNATDPEGNTLLMVSCRENNEDLVHYILDENADINIVNKEKKSALMIACLYNSFEIVKILIENKADVNLKDEEGKTALNYACEGNGADSIKVLVENGKADIEVRDAKGWTPIMYTASYDNVVVVKQLISLKANINAVNEEGLTPMMIAAQNNASSVVELLLQSGADSKIVDKSGRTALQHAIDNQCSNVVMVLQSTEE</sequence>
<feature type="repeat" description="ANK" evidence="3">
    <location>
        <begin position="338"/>
        <end position="370"/>
    </location>
</feature>
<feature type="repeat" description="ANK" evidence="3">
    <location>
        <begin position="469"/>
        <end position="501"/>
    </location>
</feature>
<accession>A2DY54</accession>
<dbReference type="InterPro" id="IPR020683">
    <property type="entry name" value="DUF3447"/>
</dbReference>
<dbReference type="InterPro" id="IPR002110">
    <property type="entry name" value="Ankyrin_rpt"/>
</dbReference>
<dbReference type="Gene3D" id="1.25.40.20">
    <property type="entry name" value="Ankyrin repeat-containing domain"/>
    <property type="match status" value="2"/>
</dbReference>
<dbReference type="AlphaFoldDB" id="A2DY54"/>
<feature type="repeat" description="ANK" evidence="3">
    <location>
        <begin position="569"/>
        <end position="601"/>
    </location>
</feature>
<dbReference type="STRING" id="5722.A2DY54"/>
<organism evidence="5 6">
    <name type="scientific">Trichomonas vaginalis (strain ATCC PRA-98 / G3)</name>
    <dbReference type="NCBI Taxonomy" id="412133"/>
    <lineage>
        <taxon>Eukaryota</taxon>
        <taxon>Metamonada</taxon>
        <taxon>Parabasalia</taxon>
        <taxon>Trichomonadida</taxon>
        <taxon>Trichomonadidae</taxon>
        <taxon>Trichomonas</taxon>
    </lineage>
</organism>
<name>A2DY54_TRIV3</name>
<evidence type="ECO:0000313" key="6">
    <source>
        <dbReference type="Proteomes" id="UP000001542"/>
    </source>
</evidence>
<dbReference type="VEuPathDB" id="TrichDB:TVAGG3_0644570"/>
<feature type="repeat" description="ANK" evidence="3">
    <location>
        <begin position="602"/>
        <end position="634"/>
    </location>
</feature>
<dbReference type="Pfam" id="PF11929">
    <property type="entry name" value="DUF3447"/>
    <property type="match status" value="1"/>
</dbReference>
<dbReference type="Pfam" id="PF12796">
    <property type="entry name" value="Ank_2"/>
    <property type="match status" value="3"/>
</dbReference>
<evidence type="ECO:0000259" key="4">
    <source>
        <dbReference type="Pfam" id="PF11929"/>
    </source>
</evidence>
<keyword evidence="6" id="KW-1185">Reference proteome</keyword>
<feature type="domain" description="DUF3447" evidence="4">
    <location>
        <begin position="186"/>
        <end position="254"/>
    </location>
</feature>
<evidence type="ECO:0000256" key="2">
    <source>
        <dbReference type="ARBA" id="ARBA00023043"/>
    </source>
</evidence>
<feature type="repeat" description="ANK" evidence="3">
    <location>
        <begin position="403"/>
        <end position="435"/>
    </location>
</feature>
<dbReference type="SMR" id="A2DY54"/>
<keyword evidence="2 3" id="KW-0040">ANK repeat</keyword>
<dbReference type="KEGG" id="tva:4772656"/>
<dbReference type="VEuPathDB" id="TrichDB:TVAG_460800"/>
<reference evidence="5" key="1">
    <citation type="submission" date="2006-10" db="EMBL/GenBank/DDBJ databases">
        <authorList>
            <person name="Amadeo P."/>
            <person name="Zhao Q."/>
            <person name="Wortman J."/>
            <person name="Fraser-Liggett C."/>
            <person name="Carlton J."/>
        </authorList>
    </citation>
    <scope>NUCLEOTIDE SEQUENCE</scope>
    <source>
        <strain evidence="5">G3</strain>
    </source>
</reference>
<dbReference type="InParanoid" id="A2DY54"/>
<dbReference type="InterPro" id="IPR036770">
    <property type="entry name" value="Ankyrin_rpt-contain_sf"/>
</dbReference>
<dbReference type="RefSeq" id="XP_001326886.1">
    <property type="nucleotide sequence ID" value="XM_001326851.1"/>
</dbReference>
<dbReference type="PANTHER" id="PTHR24173">
    <property type="entry name" value="ANKYRIN REPEAT CONTAINING"/>
    <property type="match status" value="1"/>
</dbReference>
<dbReference type="PANTHER" id="PTHR24173:SF74">
    <property type="entry name" value="ANKYRIN REPEAT DOMAIN-CONTAINING PROTEIN 16"/>
    <property type="match status" value="1"/>
</dbReference>